<dbReference type="Proteomes" id="UP000517759">
    <property type="component" value="Unassembled WGS sequence"/>
</dbReference>
<evidence type="ECO:0000313" key="2">
    <source>
        <dbReference type="EMBL" id="MBB3903200.1"/>
    </source>
</evidence>
<feature type="chain" id="PRO_5031415307" evidence="1">
    <location>
        <begin position="22"/>
        <end position="63"/>
    </location>
</feature>
<sequence>MRTFVASIGLVAALWVAPATAHGCHHGWQQSKMEGWHSHGLRCDARKGLGVSRRTKPQGRRSA</sequence>
<feature type="signal peptide" evidence="1">
    <location>
        <begin position="1"/>
        <end position="21"/>
    </location>
</feature>
<proteinExistence type="predicted"/>
<keyword evidence="1" id="KW-0732">Signal</keyword>
<reference evidence="2 3" key="1">
    <citation type="submission" date="2020-08" db="EMBL/GenBank/DDBJ databases">
        <title>Genomic Encyclopedia of Type Strains, Phase IV (KMG-IV): sequencing the most valuable type-strain genomes for metagenomic binning, comparative biology and taxonomic classification.</title>
        <authorList>
            <person name="Goeker M."/>
        </authorList>
    </citation>
    <scope>NUCLEOTIDE SEQUENCE [LARGE SCALE GENOMIC DNA]</scope>
    <source>
        <strain evidence="2 3">DSM 24105</strain>
    </source>
</reference>
<evidence type="ECO:0000256" key="1">
    <source>
        <dbReference type="SAM" id="SignalP"/>
    </source>
</evidence>
<name>A0A7W6F7B3_9HYPH</name>
<organism evidence="2 3">
    <name type="scientific">Methylobacterium brachythecii</name>
    <dbReference type="NCBI Taxonomy" id="1176177"/>
    <lineage>
        <taxon>Bacteria</taxon>
        <taxon>Pseudomonadati</taxon>
        <taxon>Pseudomonadota</taxon>
        <taxon>Alphaproteobacteria</taxon>
        <taxon>Hyphomicrobiales</taxon>
        <taxon>Methylobacteriaceae</taxon>
        <taxon>Methylobacterium</taxon>
    </lineage>
</organism>
<dbReference type="AlphaFoldDB" id="A0A7W6F7B3"/>
<gene>
    <name evidence="2" type="ORF">GGR33_002702</name>
</gene>
<comment type="caution">
    <text evidence="2">The sequence shown here is derived from an EMBL/GenBank/DDBJ whole genome shotgun (WGS) entry which is preliminary data.</text>
</comment>
<evidence type="ECO:0000313" key="3">
    <source>
        <dbReference type="Proteomes" id="UP000517759"/>
    </source>
</evidence>
<accession>A0A7W6F7B3</accession>
<protein>
    <submittedName>
        <fullName evidence="2">Uncharacterized protein</fullName>
    </submittedName>
</protein>
<dbReference type="EMBL" id="JACIDN010000004">
    <property type="protein sequence ID" value="MBB3903200.1"/>
    <property type="molecule type" value="Genomic_DNA"/>
</dbReference>